<dbReference type="InterPro" id="IPR005482">
    <property type="entry name" value="Biotin_COase_C"/>
</dbReference>
<evidence type="ECO:0000256" key="5">
    <source>
        <dbReference type="ARBA" id="ARBA00023267"/>
    </source>
</evidence>
<evidence type="ECO:0000259" key="10">
    <source>
        <dbReference type="PROSITE" id="PS50979"/>
    </source>
</evidence>
<dbReference type="CDD" id="cd06850">
    <property type="entry name" value="biotinyl_domain"/>
    <property type="match status" value="1"/>
</dbReference>
<dbReference type="InterPro" id="IPR011054">
    <property type="entry name" value="Rudment_hybrid_motif"/>
</dbReference>
<dbReference type="InterPro" id="IPR005481">
    <property type="entry name" value="BC-like_N"/>
</dbReference>
<keyword evidence="5" id="KW-0092">Biotin</keyword>
<dbReference type="PROSITE" id="PS00867">
    <property type="entry name" value="CPSASE_2"/>
    <property type="match status" value="1"/>
</dbReference>
<feature type="domain" description="ATP-grasp" evidence="9">
    <location>
        <begin position="120"/>
        <end position="310"/>
    </location>
</feature>
<dbReference type="SUPFAM" id="SSF52440">
    <property type="entry name" value="PreATP-grasp domain"/>
    <property type="match status" value="1"/>
</dbReference>
<dbReference type="AlphaFoldDB" id="A0A7Y4L098"/>
<evidence type="ECO:0000256" key="1">
    <source>
        <dbReference type="ARBA" id="ARBA00001953"/>
    </source>
</evidence>
<evidence type="ECO:0000259" key="9">
    <source>
        <dbReference type="PROSITE" id="PS50975"/>
    </source>
</evidence>
<dbReference type="PANTHER" id="PTHR18866">
    <property type="entry name" value="CARBOXYLASE:PYRUVATE/ACETYL-COA/PROPIONYL-COA CARBOXYLASE"/>
    <property type="match status" value="1"/>
</dbReference>
<dbReference type="PROSITE" id="PS00188">
    <property type="entry name" value="BIOTIN"/>
    <property type="match status" value="1"/>
</dbReference>
<comment type="cofactor">
    <cofactor evidence="1">
        <name>biotin</name>
        <dbReference type="ChEBI" id="CHEBI:57586"/>
    </cofactor>
</comment>
<dbReference type="InterPro" id="IPR016185">
    <property type="entry name" value="PreATP-grasp_dom_sf"/>
</dbReference>
<name>A0A7Y4L098_9ACTN</name>
<dbReference type="PROSITE" id="PS50979">
    <property type="entry name" value="BC"/>
    <property type="match status" value="1"/>
</dbReference>
<dbReference type="Pfam" id="PF00364">
    <property type="entry name" value="Biotin_lipoyl"/>
    <property type="match status" value="1"/>
</dbReference>
<comment type="catalytic activity">
    <reaction evidence="6">
        <text>N(6)-biotinyl-L-lysyl-[protein] + hydrogencarbonate + ATP = N(6)-carboxybiotinyl-L-lysyl-[protein] + ADP + phosphate + H(+)</text>
        <dbReference type="Rhea" id="RHEA:13501"/>
        <dbReference type="Rhea" id="RHEA-COMP:10505"/>
        <dbReference type="Rhea" id="RHEA-COMP:10506"/>
        <dbReference type="ChEBI" id="CHEBI:15378"/>
        <dbReference type="ChEBI" id="CHEBI:17544"/>
        <dbReference type="ChEBI" id="CHEBI:30616"/>
        <dbReference type="ChEBI" id="CHEBI:43474"/>
        <dbReference type="ChEBI" id="CHEBI:83144"/>
        <dbReference type="ChEBI" id="CHEBI:83145"/>
        <dbReference type="ChEBI" id="CHEBI:456216"/>
        <dbReference type="EC" id="6.3.4.14"/>
    </reaction>
    <physiologicalReaction direction="left-to-right" evidence="6">
        <dbReference type="Rhea" id="RHEA:13502"/>
    </physiologicalReaction>
</comment>
<dbReference type="FunFam" id="3.40.50.20:FF:000010">
    <property type="entry name" value="Propionyl-CoA carboxylase subunit alpha"/>
    <property type="match status" value="1"/>
</dbReference>
<dbReference type="InterPro" id="IPR050856">
    <property type="entry name" value="Biotin_carboxylase_complex"/>
</dbReference>
<reference evidence="12 13" key="1">
    <citation type="submission" date="2020-05" db="EMBL/GenBank/DDBJ databases">
        <title>Genome sequence of Kribbella sandramycini ATCC 39419.</title>
        <authorList>
            <person name="Maclea K.S."/>
            <person name="Fair J.L."/>
        </authorList>
    </citation>
    <scope>NUCLEOTIDE SEQUENCE [LARGE SCALE GENOMIC DNA]</scope>
    <source>
        <strain evidence="12 13">ATCC 39419</strain>
    </source>
</reference>
<sequence length="627" mass="66285">MISSVLVANRGEIARRVFRTARSLGLSTVAVYSTADAAAPFVDEADAAVHLPGNAPGETYLRAEPIVEAALRAGADAVHPGYGFLSENAAFAQAVLDAGLTWVGPPVDAISSMGSKIESKKLMAAAGVPVLAELTPAEVSAADLPVLVKASAGGGGRGMRVVSRLEDLAGEIEAASAEALSAFGDGTVFCERYLAAGRHIEVQIMADQHGTIWAVGERECSIQRRHQKVVEEAPSPLVERIPAMRPLLFDAARKAAAAINYVGAGTVEFLADESGEFYFLEMNTRLQVEHPVTEETTGLDLVELQFAVAAGDRLPPEPPPTVGHAIEVRLYAEDPQHDWQPQTGVLHRFEVDSSVRVDSGVADGSVVSPYYDAMLAKVIAYGTDRSTVARRLAGVLDRAAIHGVRTNRELLAWVLRHPAFLAGETDTAFFDTHGVGEPADERAVRLAALAAALADAAGRRTGLPSGWRNLASQPQRKSYRVGETTYDVEYRLTRDGLVVDGDIRLLASSPTRVVLEVDGVRRVFEVAAYDGLVCVGPISLTPVPRFVDPATRVAAGSLVAPMPGTVIRVGVAVGEVVKQGQPLLWVEAMKMEHVIAAPADGVVGALHVEAGQQVEVGAVLAVVGEDV</sequence>
<keyword evidence="13" id="KW-1185">Reference proteome</keyword>
<evidence type="ECO:0000313" key="11">
    <source>
        <dbReference type="EMBL" id="MBB6565656.1"/>
    </source>
</evidence>
<dbReference type="Pfam" id="PF02786">
    <property type="entry name" value="CPSase_L_D2"/>
    <property type="match status" value="1"/>
</dbReference>
<dbReference type="InterPro" id="IPR001882">
    <property type="entry name" value="Biotin_BS"/>
</dbReference>
<comment type="caution">
    <text evidence="12">The sequence shown here is derived from an EMBL/GenBank/DDBJ whole genome shotgun (WGS) entry which is preliminary data.</text>
</comment>
<keyword evidence="4 7" id="KW-0067">ATP-binding</keyword>
<dbReference type="RefSeq" id="WP_171674386.1">
    <property type="nucleotide sequence ID" value="NZ_BAAAGT010000001.1"/>
</dbReference>
<dbReference type="Pfam" id="PF21139">
    <property type="entry name" value="BT_MCC_alpha"/>
    <property type="match status" value="1"/>
</dbReference>
<evidence type="ECO:0000256" key="4">
    <source>
        <dbReference type="ARBA" id="ARBA00022840"/>
    </source>
</evidence>
<dbReference type="GO" id="GO:0046872">
    <property type="term" value="F:metal ion binding"/>
    <property type="evidence" value="ECO:0007669"/>
    <property type="project" value="InterPro"/>
</dbReference>
<dbReference type="Proteomes" id="UP000534306">
    <property type="component" value="Unassembled WGS sequence"/>
</dbReference>
<dbReference type="InterPro" id="IPR048429">
    <property type="entry name" value="MCC_alpha_BT"/>
</dbReference>
<dbReference type="GO" id="GO:0004658">
    <property type="term" value="F:propionyl-CoA carboxylase activity"/>
    <property type="evidence" value="ECO:0007669"/>
    <property type="project" value="UniProtKB-EC"/>
</dbReference>
<keyword evidence="2 11" id="KW-0436">Ligase</keyword>
<dbReference type="InterPro" id="IPR011053">
    <property type="entry name" value="Single_hybrid_motif"/>
</dbReference>
<dbReference type="PANTHER" id="PTHR18866:SF126">
    <property type="entry name" value="BIOTIN CARBOXYLASE"/>
    <property type="match status" value="1"/>
</dbReference>
<dbReference type="InterPro" id="IPR011764">
    <property type="entry name" value="Biotin_carboxylation_dom"/>
</dbReference>
<dbReference type="SMART" id="SM00878">
    <property type="entry name" value="Biotin_carb_C"/>
    <property type="match status" value="1"/>
</dbReference>
<dbReference type="EMBL" id="JABJRC010000003">
    <property type="protein sequence ID" value="NOL41919.1"/>
    <property type="molecule type" value="Genomic_DNA"/>
</dbReference>
<dbReference type="InterPro" id="IPR005479">
    <property type="entry name" value="CPAse_ATP-bd"/>
</dbReference>
<dbReference type="Gene3D" id="2.40.50.100">
    <property type="match status" value="1"/>
</dbReference>
<feature type="domain" description="Biotin carboxylation" evidence="10">
    <location>
        <begin position="1"/>
        <end position="435"/>
    </location>
</feature>
<dbReference type="Pfam" id="PF02785">
    <property type="entry name" value="Biotin_carb_C"/>
    <property type="match status" value="1"/>
</dbReference>
<gene>
    <name evidence="11" type="ORF">HNR71_001293</name>
    <name evidence="12" type="ORF">HPO96_16860</name>
</gene>
<organism evidence="12 13">
    <name type="scientific">Kribbella sandramycini</name>
    <dbReference type="NCBI Taxonomy" id="60450"/>
    <lineage>
        <taxon>Bacteria</taxon>
        <taxon>Bacillati</taxon>
        <taxon>Actinomycetota</taxon>
        <taxon>Actinomycetes</taxon>
        <taxon>Propionibacteriales</taxon>
        <taxon>Kribbellaceae</taxon>
        <taxon>Kribbella</taxon>
    </lineage>
</organism>
<dbReference type="GO" id="GO:0005524">
    <property type="term" value="F:ATP binding"/>
    <property type="evidence" value="ECO:0007669"/>
    <property type="project" value="UniProtKB-UniRule"/>
</dbReference>
<evidence type="ECO:0000313" key="13">
    <source>
        <dbReference type="Proteomes" id="UP000534306"/>
    </source>
</evidence>
<evidence type="ECO:0000313" key="14">
    <source>
        <dbReference type="Proteomes" id="UP000553957"/>
    </source>
</evidence>
<dbReference type="EC" id="6.4.1.3" evidence="11"/>
<dbReference type="PROSITE" id="PS50975">
    <property type="entry name" value="ATP_GRASP"/>
    <property type="match status" value="1"/>
</dbReference>
<dbReference type="EMBL" id="JACHKF010000001">
    <property type="protein sequence ID" value="MBB6565656.1"/>
    <property type="molecule type" value="Genomic_DNA"/>
</dbReference>
<evidence type="ECO:0000256" key="2">
    <source>
        <dbReference type="ARBA" id="ARBA00022598"/>
    </source>
</evidence>
<dbReference type="SUPFAM" id="SSF56059">
    <property type="entry name" value="Glutathione synthetase ATP-binding domain-like"/>
    <property type="match status" value="1"/>
</dbReference>
<reference evidence="11 14" key="2">
    <citation type="submission" date="2020-08" db="EMBL/GenBank/DDBJ databases">
        <title>Sequencing the genomes of 1000 actinobacteria strains.</title>
        <authorList>
            <person name="Klenk H.-P."/>
        </authorList>
    </citation>
    <scope>NUCLEOTIDE SEQUENCE [LARGE SCALE GENOMIC DNA]</scope>
    <source>
        <strain evidence="11 14">DSM 15626</strain>
    </source>
</reference>
<protein>
    <submittedName>
        <fullName evidence="12">Acetyl/propionyl-CoA carboxylase subunit alpha</fullName>
    </submittedName>
    <submittedName>
        <fullName evidence="11">Propionyl-CoA carboxylase alpha chain</fullName>
        <ecNumber evidence="11">6.4.1.3</ecNumber>
    </submittedName>
</protein>
<evidence type="ECO:0000259" key="8">
    <source>
        <dbReference type="PROSITE" id="PS50968"/>
    </source>
</evidence>
<dbReference type="InterPro" id="IPR011761">
    <property type="entry name" value="ATP-grasp"/>
</dbReference>
<dbReference type="SUPFAM" id="SSF51230">
    <property type="entry name" value="Single hybrid motif"/>
    <property type="match status" value="1"/>
</dbReference>
<keyword evidence="3 7" id="KW-0547">Nucleotide-binding</keyword>
<accession>A0A7Y4L098</accession>
<feature type="domain" description="Lipoyl-binding" evidence="8">
    <location>
        <begin position="549"/>
        <end position="624"/>
    </location>
</feature>
<dbReference type="Gene3D" id="3.30.470.20">
    <property type="entry name" value="ATP-grasp fold, B domain"/>
    <property type="match status" value="1"/>
</dbReference>
<dbReference type="SUPFAM" id="SSF51246">
    <property type="entry name" value="Rudiment single hybrid motif"/>
    <property type="match status" value="1"/>
</dbReference>
<evidence type="ECO:0000256" key="6">
    <source>
        <dbReference type="ARBA" id="ARBA00048501"/>
    </source>
</evidence>
<dbReference type="FunFam" id="2.40.50.100:FF:000003">
    <property type="entry name" value="Acetyl-CoA carboxylase biotin carboxyl carrier protein"/>
    <property type="match status" value="1"/>
</dbReference>
<proteinExistence type="predicted"/>
<evidence type="ECO:0000256" key="7">
    <source>
        <dbReference type="PROSITE-ProRule" id="PRU00409"/>
    </source>
</evidence>
<evidence type="ECO:0000256" key="3">
    <source>
        <dbReference type="ARBA" id="ARBA00022741"/>
    </source>
</evidence>
<dbReference type="PROSITE" id="PS50968">
    <property type="entry name" value="BIOTINYL_LIPOYL"/>
    <property type="match status" value="1"/>
</dbReference>
<dbReference type="GO" id="GO:0004075">
    <property type="term" value="F:biotin carboxylase activity"/>
    <property type="evidence" value="ECO:0007669"/>
    <property type="project" value="UniProtKB-EC"/>
</dbReference>
<dbReference type="Proteomes" id="UP000553957">
    <property type="component" value="Unassembled WGS sequence"/>
</dbReference>
<evidence type="ECO:0000313" key="12">
    <source>
        <dbReference type="EMBL" id="NOL41919.1"/>
    </source>
</evidence>
<dbReference type="InterPro" id="IPR000089">
    <property type="entry name" value="Biotin_lipoyl"/>
</dbReference>
<dbReference type="Pfam" id="PF00289">
    <property type="entry name" value="Biotin_carb_N"/>
    <property type="match status" value="1"/>
</dbReference>